<name>A0A803QAX7_CANSA</name>
<dbReference type="Proteomes" id="UP000596661">
    <property type="component" value="Chromosome 8"/>
</dbReference>
<protein>
    <submittedName>
        <fullName evidence="1">Uncharacterized protein</fullName>
    </submittedName>
</protein>
<evidence type="ECO:0000313" key="1">
    <source>
        <dbReference type="EnsemblPlants" id="cds.evm.model.08.336"/>
    </source>
</evidence>
<reference evidence="1" key="1">
    <citation type="submission" date="2018-11" db="EMBL/GenBank/DDBJ databases">
        <authorList>
            <person name="Grassa J C."/>
        </authorList>
    </citation>
    <scope>NUCLEOTIDE SEQUENCE [LARGE SCALE GENOMIC DNA]</scope>
</reference>
<accession>A0A803QAX7</accession>
<dbReference type="Gramene" id="evm.model.08.336">
    <property type="protein sequence ID" value="cds.evm.model.08.336"/>
    <property type="gene ID" value="evm.TU.08.336"/>
</dbReference>
<organism evidence="1 2">
    <name type="scientific">Cannabis sativa</name>
    <name type="common">Hemp</name>
    <name type="synonym">Marijuana</name>
    <dbReference type="NCBI Taxonomy" id="3483"/>
    <lineage>
        <taxon>Eukaryota</taxon>
        <taxon>Viridiplantae</taxon>
        <taxon>Streptophyta</taxon>
        <taxon>Embryophyta</taxon>
        <taxon>Tracheophyta</taxon>
        <taxon>Spermatophyta</taxon>
        <taxon>Magnoliopsida</taxon>
        <taxon>eudicotyledons</taxon>
        <taxon>Gunneridae</taxon>
        <taxon>Pentapetalae</taxon>
        <taxon>rosids</taxon>
        <taxon>fabids</taxon>
        <taxon>Rosales</taxon>
        <taxon>Cannabaceae</taxon>
        <taxon>Cannabis</taxon>
    </lineage>
</organism>
<proteinExistence type="predicted"/>
<keyword evidence="2" id="KW-1185">Reference proteome</keyword>
<reference evidence="1" key="2">
    <citation type="submission" date="2021-03" db="UniProtKB">
        <authorList>
            <consortium name="EnsemblPlants"/>
        </authorList>
    </citation>
    <scope>IDENTIFICATION</scope>
</reference>
<dbReference type="EnsemblPlants" id="evm.model.08.336">
    <property type="protein sequence ID" value="cds.evm.model.08.336"/>
    <property type="gene ID" value="evm.TU.08.336"/>
</dbReference>
<dbReference type="EMBL" id="UZAU01000681">
    <property type="status" value="NOT_ANNOTATED_CDS"/>
    <property type="molecule type" value="Genomic_DNA"/>
</dbReference>
<sequence>MEKQNCFRDCDLKLYIACLCDVIWKWRNKIVFDKAKIDMENIAQDLRFRYQEMLGARSVTKTGLLTHEALPPPEFLKEVDTVCFQTNASVVQKEAGLAIWQ</sequence>
<dbReference type="AlphaFoldDB" id="A0A803QAX7"/>
<evidence type="ECO:0000313" key="2">
    <source>
        <dbReference type="Proteomes" id="UP000596661"/>
    </source>
</evidence>